<evidence type="ECO:0000313" key="7">
    <source>
        <dbReference type="Proteomes" id="UP000198415"/>
    </source>
</evidence>
<dbReference type="OrthoDB" id="3211155at2"/>
<dbReference type="InterPro" id="IPR050109">
    <property type="entry name" value="HTH-type_TetR-like_transc_reg"/>
</dbReference>
<keyword evidence="7" id="KW-1185">Reference proteome</keyword>
<name>A0A239FJ53_9ACTN</name>
<dbReference type="PROSITE" id="PS50977">
    <property type="entry name" value="HTH_TETR_2"/>
    <property type="match status" value="1"/>
</dbReference>
<evidence type="ECO:0000256" key="3">
    <source>
        <dbReference type="ARBA" id="ARBA00023163"/>
    </source>
</evidence>
<feature type="domain" description="HTH tetR-type" evidence="5">
    <location>
        <begin position="28"/>
        <end position="88"/>
    </location>
</feature>
<dbReference type="EMBL" id="FZNR01000018">
    <property type="protein sequence ID" value="SNS56825.1"/>
    <property type="molecule type" value="Genomic_DNA"/>
</dbReference>
<dbReference type="Pfam" id="PF00440">
    <property type="entry name" value="TetR_N"/>
    <property type="match status" value="1"/>
</dbReference>
<dbReference type="GO" id="GO:0003700">
    <property type="term" value="F:DNA-binding transcription factor activity"/>
    <property type="evidence" value="ECO:0007669"/>
    <property type="project" value="TreeGrafter"/>
</dbReference>
<evidence type="ECO:0000259" key="5">
    <source>
        <dbReference type="PROSITE" id="PS50977"/>
    </source>
</evidence>
<dbReference type="PRINTS" id="PR00455">
    <property type="entry name" value="HTHTETR"/>
</dbReference>
<reference evidence="6 7" key="1">
    <citation type="submission" date="2017-06" db="EMBL/GenBank/DDBJ databases">
        <authorList>
            <person name="Kim H.J."/>
            <person name="Triplett B.A."/>
        </authorList>
    </citation>
    <scope>NUCLEOTIDE SEQUENCE [LARGE SCALE GENOMIC DNA]</scope>
    <source>
        <strain evidence="6 7">DSM 43151</strain>
    </source>
</reference>
<keyword evidence="2 4" id="KW-0238">DNA-binding</keyword>
<dbReference type="InterPro" id="IPR001647">
    <property type="entry name" value="HTH_TetR"/>
</dbReference>
<dbReference type="GO" id="GO:0000976">
    <property type="term" value="F:transcription cis-regulatory region binding"/>
    <property type="evidence" value="ECO:0007669"/>
    <property type="project" value="TreeGrafter"/>
</dbReference>
<dbReference type="AlphaFoldDB" id="A0A239FJ53"/>
<keyword evidence="1" id="KW-0805">Transcription regulation</keyword>
<evidence type="ECO:0000256" key="4">
    <source>
        <dbReference type="PROSITE-ProRule" id="PRU00335"/>
    </source>
</evidence>
<protein>
    <submittedName>
        <fullName evidence="6">Transcriptional regulator, TetR family</fullName>
    </submittedName>
</protein>
<dbReference type="PANTHER" id="PTHR30055">
    <property type="entry name" value="HTH-TYPE TRANSCRIPTIONAL REGULATOR RUTR"/>
    <property type="match status" value="1"/>
</dbReference>
<dbReference type="Gene3D" id="1.10.357.10">
    <property type="entry name" value="Tetracycline Repressor, domain 2"/>
    <property type="match status" value="1"/>
</dbReference>
<dbReference type="GO" id="GO:0045892">
    <property type="term" value="P:negative regulation of DNA-templated transcription"/>
    <property type="evidence" value="ECO:0007669"/>
    <property type="project" value="UniProtKB-ARBA"/>
</dbReference>
<sequence>MEENFLPGQYLNPVYDRPVTGLRERKKQETRQRLADLATAMFIERGFDNVSVAEVAEAAGVSKVTVFNYFPRKEDLFFDRTPEFAELLTSAVRSRDAETTPLAAIRELVLGLFDARHPMAGFAEAAPLFWNVVLNSPALRARAREAVEELEALMATLFTEAYGAPAARLTAALTVAAWRTAYLTGVRRVMAGERTDDFLAEQRAWTVECFAAVPEPAIAGRLPGPAPHRPGQRP</sequence>
<dbReference type="Proteomes" id="UP000198415">
    <property type="component" value="Unassembled WGS sequence"/>
</dbReference>
<keyword evidence="3" id="KW-0804">Transcription</keyword>
<dbReference type="Gene3D" id="1.10.10.60">
    <property type="entry name" value="Homeodomain-like"/>
    <property type="match status" value="1"/>
</dbReference>
<gene>
    <name evidence="6" type="ORF">SAMN06264365_118103</name>
</gene>
<organism evidence="6 7">
    <name type="scientific">Actinoplanes regularis</name>
    <dbReference type="NCBI Taxonomy" id="52697"/>
    <lineage>
        <taxon>Bacteria</taxon>
        <taxon>Bacillati</taxon>
        <taxon>Actinomycetota</taxon>
        <taxon>Actinomycetes</taxon>
        <taxon>Micromonosporales</taxon>
        <taxon>Micromonosporaceae</taxon>
        <taxon>Actinoplanes</taxon>
    </lineage>
</organism>
<evidence type="ECO:0000313" key="6">
    <source>
        <dbReference type="EMBL" id="SNS56825.1"/>
    </source>
</evidence>
<dbReference type="FunFam" id="1.10.10.60:FF:000141">
    <property type="entry name" value="TetR family transcriptional regulator"/>
    <property type="match status" value="1"/>
</dbReference>
<dbReference type="SUPFAM" id="SSF46689">
    <property type="entry name" value="Homeodomain-like"/>
    <property type="match status" value="1"/>
</dbReference>
<evidence type="ECO:0000256" key="2">
    <source>
        <dbReference type="ARBA" id="ARBA00023125"/>
    </source>
</evidence>
<proteinExistence type="predicted"/>
<feature type="DNA-binding region" description="H-T-H motif" evidence="4">
    <location>
        <begin position="51"/>
        <end position="70"/>
    </location>
</feature>
<evidence type="ECO:0000256" key="1">
    <source>
        <dbReference type="ARBA" id="ARBA00023015"/>
    </source>
</evidence>
<accession>A0A239FJ53</accession>
<dbReference type="PANTHER" id="PTHR30055:SF234">
    <property type="entry name" value="HTH-TYPE TRANSCRIPTIONAL REGULATOR BETI"/>
    <property type="match status" value="1"/>
</dbReference>
<dbReference type="InterPro" id="IPR009057">
    <property type="entry name" value="Homeodomain-like_sf"/>
</dbReference>